<evidence type="ECO:0000256" key="1">
    <source>
        <dbReference type="ARBA" id="ARBA00009747"/>
    </source>
</evidence>
<accession>A0A0B6EWJ8</accession>
<feature type="binding site" evidence="8">
    <location>
        <position position="160"/>
    </location>
    <ligand>
        <name>ATP</name>
        <dbReference type="ChEBI" id="CHEBI:30616"/>
    </ligand>
</feature>
<gene>
    <name evidence="8" type="primary">ydiU</name>
    <name evidence="8" type="synonym">selO</name>
    <name evidence="9" type="ORF">CSING_08395</name>
</gene>
<dbReference type="HOGENOM" id="CLU_010245_4_1_11"/>
<feature type="active site" description="Proton acceptor" evidence="8">
    <location>
        <position position="231"/>
    </location>
</feature>
<keyword evidence="5 8" id="KW-0547">Nucleotide-binding</keyword>
<proteinExistence type="inferred from homology"/>
<keyword evidence="3 8" id="KW-0548">Nucleotidyltransferase</keyword>
<dbReference type="PANTHER" id="PTHR32057">
    <property type="entry name" value="PROTEIN ADENYLYLTRANSFERASE SELO, MITOCHONDRIAL"/>
    <property type="match status" value="1"/>
</dbReference>
<comment type="catalytic activity">
    <reaction evidence="8">
        <text>L-histidyl-[protein] + UTP = N(tele)-(5'-uridylyl)-L-histidyl-[protein] + diphosphate</text>
        <dbReference type="Rhea" id="RHEA:83891"/>
        <dbReference type="Rhea" id="RHEA-COMP:9745"/>
        <dbReference type="Rhea" id="RHEA-COMP:20239"/>
        <dbReference type="ChEBI" id="CHEBI:29979"/>
        <dbReference type="ChEBI" id="CHEBI:33019"/>
        <dbReference type="ChEBI" id="CHEBI:46398"/>
        <dbReference type="ChEBI" id="CHEBI:233474"/>
    </reaction>
</comment>
<dbReference type="HAMAP" id="MF_00692">
    <property type="entry name" value="SelO"/>
    <property type="match status" value="1"/>
</dbReference>
<feature type="binding site" evidence="8">
    <location>
        <position position="167"/>
    </location>
    <ligand>
        <name>ATP</name>
        <dbReference type="ChEBI" id="CHEBI:30616"/>
    </ligand>
</feature>
<reference evidence="9 10" key="1">
    <citation type="journal article" date="2015" name="Genome Announc.">
        <title>Complete Genome Sequence and Annotation of Corynebacterium singulare DSM 44357, Isolated from a Human Semen Specimen.</title>
        <authorList>
            <person name="Merten M."/>
            <person name="Brinkrolf K."/>
            <person name="Albersmeier A."/>
            <person name="Kutter Y."/>
            <person name="Ruckert C."/>
            <person name="Tauch A."/>
        </authorList>
    </citation>
    <scope>NUCLEOTIDE SEQUENCE [LARGE SCALE GENOMIC DNA]</scope>
    <source>
        <strain evidence="9">IBS B52218</strain>
    </source>
</reference>
<feature type="binding site" evidence="8">
    <location>
        <position position="71"/>
    </location>
    <ligand>
        <name>ATP</name>
        <dbReference type="ChEBI" id="CHEBI:30616"/>
    </ligand>
</feature>
<comment type="catalytic activity">
    <reaction evidence="8">
        <text>L-tyrosyl-[protein] + UTP = O-(5'-uridylyl)-L-tyrosyl-[protein] + diphosphate</text>
        <dbReference type="Rhea" id="RHEA:83887"/>
        <dbReference type="Rhea" id="RHEA-COMP:10136"/>
        <dbReference type="Rhea" id="RHEA-COMP:20238"/>
        <dbReference type="ChEBI" id="CHEBI:33019"/>
        <dbReference type="ChEBI" id="CHEBI:46398"/>
        <dbReference type="ChEBI" id="CHEBI:46858"/>
        <dbReference type="ChEBI" id="CHEBI:90602"/>
    </reaction>
</comment>
<comment type="similarity">
    <text evidence="1 8">Belongs to the SELO family.</text>
</comment>
<comment type="catalytic activity">
    <reaction evidence="8">
        <text>L-seryl-[protein] + UTP = O-(5'-uridylyl)-L-seryl-[protein] + diphosphate</text>
        <dbReference type="Rhea" id="RHEA:64604"/>
        <dbReference type="Rhea" id="RHEA-COMP:9863"/>
        <dbReference type="Rhea" id="RHEA-COMP:16635"/>
        <dbReference type="ChEBI" id="CHEBI:29999"/>
        <dbReference type="ChEBI" id="CHEBI:33019"/>
        <dbReference type="ChEBI" id="CHEBI:46398"/>
        <dbReference type="ChEBI" id="CHEBI:156051"/>
    </reaction>
</comment>
<comment type="catalytic activity">
    <reaction evidence="8">
        <text>L-seryl-[protein] + ATP = 3-O-(5'-adenylyl)-L-seryl-[protein] + diphosphate</text>
        <dbReference type="Rhea" id="RHEA:58120"/>
        <dbReference type="Rhea" id="RHEA-COMP:9863"/>
        <dbReference type="Rhea" id="RHEA-COMP:15073"/>
        <dbReference type="ChEBI" id="CHEBI:29999"/>
        <dbReference type="ChEBI" id="CHEBI:30616"/>
        <dbReference type="ChEBI" id="CHEBI:33019"/>
        <dbReference type="ChEBI" id="CHEBI:142516"/>
        <dbReference type="EC" id="2.7.7.108"/>
    </reaction>
</comment>
<dbReference type="GO" id="GO:0005524">
    <property type="term" value="F:ATP binding"/>
    <property type="evidence" value="ECO:0007669"/>
    <property type="project" value="UniProtKB-UniRule"/>
</dbReference>
<dbReference type="GO" id="GO:0030145">
    <property type="term" value="F:manganese ion binding"/>
    <property type="evidence" value="ECO:0007669"/>
    <property type="project" value="UniProtKB-UniRule"/>
</dbReference>
<keyword evidence="8" id="KW-0464">Manganese</keyword>
<evidence type="ECO:0000313" key="10">
    <source>
        <dbReference type="Proteomes" id="UP000031890"/>
    </source>
</evidence>
<dbReference type="InterPro" id="IPR003846">
    <property type="entry name" value="SelO"/>
</dbReference>
<comment type="cofactor">
    <cofactor evidence="8">
        <name>Mg(2+)</name>
        <dbReference type="ChEBI" id="CHEBI:18420"/>
    </cofactor>
    <cofactor evidence="8">
        <name>Mn(2+)</name>
        <dbReference type="ChEBI" id="CHEBI:29035"/>
    </cofactor>
</comment>
<dbReference type="Pfam" id="PF02696">
    <property type="entry name" value="SelO"/>
    <property type="match status" value="1"/>
</dbReference>
<name>A0A0B6EWJ8_9CORY</name>
<evidence type="ECO:0000256" key="6">
    <source>
        <dbReference type="ARBA" id="ARBA00022840"/>
    </source>
</evidence>
<keyword evidence="2 8" id="KW-0808">Transferase</keyword>
<feature type="binding site" evidence="8">
    <location>
        <position position="68"/>
    </location>
    <ligand>
        <name>ATP</name>
        <dbReference type="ChEBI" id="CHEBI:30616"/>
    </ligand>
</feature>
<dbReference type="GO" id="GO:0000287">
    <property type="term" value="F:magnesium ion binding"/>
    <property type="evidence" value="ECO:0007669"/>
    <property type="project" value="UniProtKB-UniRule"/>
</dbReference>
<feature type="binding site" evidence="8">
    <location>
        <position position="241"/>
    </location>
    <ligand>
        <name>Mg(2+)</name>
        <dbReference type="ChEBI" id="CHEBI:18420"/>
    </ligand>
</feature>
<evidence type="ECO:0000256" key="5">
    <source>
        <dbReference type="ARBA" id="ARBA00022741"/>
    </source>
</evidence>
<dbReference type="GO" id="GO:0070733">
    <property type="term" value="F:AMPylase activity"/>
    <property type="evidence" value="ECO:0007669"/>
    <property type="project" value="UniProtKB-EC"/>
</dbReference>
<protein>
    <recommendedName>
        <fullName evidence="8">Protein nucleotidyltransferase YdiU</fullName>
        <ecNumber evidence="8">2.7.7.-</ecNumber>
    </recommendedName>
    <alternativeName>
        <fullName evidence="8">Protein adenylyltransferase YdiU</fullName>
        <ecNumber evidence="8">2.7.7.108</ecNumber>
    </alternativeName>
    <alternativeName>
        <fullName evidence="8">Protein uridylyltransferase YdiU</fullName>
        <ecNumber evidence="8">2.7.7.-</ecNumber>
    </alternativeName>
</protein>
<dbReference type="EC" id="2.7.7.108" evidence="8"/>
<dbReference type="AlphaFoldDB" id="A0A0B6EWJ8"/>
<dbReference type="PANTHER" id="PTHR32057:SF14">
    <property type="entry name" value="PROTEIN ADENYLYLTRANSFERASE SELO, MITOCHONDRIAL"/>
    <property type="match status" value="1"/>
</dbReference>
<evidence type="ECO:0000256" key="2">
    <source>
        <dbReference type="ARBA" id="ARBA00022679"/>
    </source>
</evidence>
<dbReference type="EC" id="2.7.7.-" evidence="8"/>
<dbReference type="STRING" id="161899.CSING_08395"/>
<evidence type="ECO:0000313" key="9">
    <source>
        <dbReference type="EMBL" id="AJI79198.1"/>
    </source>
</evidence>
<comment type="catalytic activity">
    <reaction evidence="8">
        <text>L-tyrosyl-[protein] + ATP = O-(5'-adenylyl)-L-tyrosyl-[protein] + diphosphate</text>
        <dbReference type="Rhea" id="RHEA:54288"/>
        <dbReference type="Rhea" id="RHEA-COMP:10136"/>
        <dbReference type="Rhea" id="RHEA-COMP:13846"/>
        <dbReference type="ChEBI" id="CHEBI:30616"/>
        <dbReference type="ChEBI" id="CHEBI:33019"/>
        <dbReference type="ChEBI" id="CHEBI:46858"/>
        <dbReference type="ChEBI" id="CHEBI:83624"/>
        <dbReference type="EC" id="2.7.7.108"/>
    </reaction>
</comment>
<evidence type="ECO:0000256" key="8">
    <source>
        <dbReference type="HAMAP-Rule" id="MF_00692"/>
    </source>
</evidence>
<evidence type="ECO:0000256" key="4">
    <source>
        <dbReference type="ARBA" id="ARBA00022723"/>
    </source>
</evidence>
<dbReference type="Proteomes" id="UP000031890">
    <property type="component" value="Chromosome"/>
</dbReference>
<evidence type="ECO:0000256" key="7">
    <source>
        <dbReference type="ARBA" id="ARBA00022842"/>
    </source>
</evidence>
<evidence type="ECO:0000256" key="3">
    <source>
        <dbReference type="ARBA" id="ARBA00022695"/>
    </source>
</evidence>
<feature type="binding site" evidence="8">
    <location>
        <position position="110"/>
    </location>
    <ligand>
        <name>ATP</name>
        <dbReference type="ChEBI" id="CHEBI:30616"/>
    </ligand>
</feature>
<comment type="function">
    <text evidence="8">Nucleotidyltransferase involved in the post-translational modification of proteins. It can catalyze the addition of adenosine monophosphate (AMP) or uridine monophosphate (UMP) to a protein, resulting in modifications known as AMPylation and UMPylation.</text>
</comment>
<feature type="binding site" evidence="8">
    <location>
        <position position="109"/>
    </location>
    <ligand>
        <name>ATP</name>
        <dbReference type="ChEBI" id="CHEBI:30616"/>
    </ligand>
</feature>
<comment type="catalytic activity">
    <reaction evidence="8">
        <text>L-threonyl-[protein] + ATP = 3-O-(5'-adenylyl)-L-threonyl-[protein] + diphosphate</text>
        <dbReference type="Rhea" id="RHEA:54292"/>
        <dbReference type="Rhea" id="RHEA-COMP:11060"/>
        <dbReference type="Rhea" id="RHEA-COMP:13847"/>
        <dbReference type="ChEBI" id="CHEBI:30013"/>
        <dbReference type="ChEBI" id="CHEBI:30616"/>
        <dbReference type="ChEBI" id="CHEBI:33019"/>
        <dbReference type="ChEBI" id="CHEBI:138113"/>
        <dbReference type="EC" id="2.7.7.108"/>
    </reaction>
</comment>
<keyword evidence="4 8" id="KW-0479">Metal-binding</keyword>
<dbReference type="KEGG" id="csx:CSING_08395"/>
<feature type="binding site" evidence="8">
    <location>
        <position position="241"/>
    </location>
    <ligand>
        <name>ATP</name>
        <dbReference type="ChEBI" id="CHEBI:30616"/>
    </ligand>
</feature>
<sequence>MVSAARGEDQPTARLIMLNEELAAQLGLDPEWLRTEQGLEFLLGRGPDTPHAMAYAGFQFGNYNPSMGDGRALLLGEVTGPTTPQNPTGLWDLHAKGTGLTPYSRYGSDGRGTLRSMLREYLFSEAMHALGIPSTRSLAVLATGRPIQRQRVEEAGVLVRVASSHIRVGSFHFAAHSEQPGLLAQLAEYTIERHYPGANPRELFTQVMDAQAATVAGWMQLGFIHGVMNTDNTTLSGETIDYGPCAFMEDYDPDTCFSSIDTQGRYRYGNQPDMVGWNLARLAESLLPLLDASPTTALTWAQETINSFGERYSHARKDEAARRLQLPEELYADYATALEQSRPDLTQANRALVAAASGDRAQAYELFGTEEFLDAYCASSPNPTVLETSTPRVVPRPRLVEAALADVTEFSRFLQAATHPFDAAEEYEKPGGTEGYLTFCGT</sequence>
<feature type="binding site" evidence="8">
    <location>
        <position position="96"/>
    </location>
    <ligand>
        <name>ATP</name>
        <dbReference type="ChEBI" id="CHEBI:30616"/>
    </ligand>
</feature>
<keyword evidence="7 8" id="KW-0460">Magnesium</keyword>
<feature type="binding site" evidence="8">
    <location>
        <position position="70"/>
    </location>
    <ligand>
        <name>ATP</name>
        <dbReference type="ChEBI" id="CHEBI:30616"/>
    </ligand>
</feature>
<organism evidence="9 10">
    <name type="scientific">Corynebacterium singulare</name>
    <dbReference type="NCBI Taxonomy" id="161899"/>
    <lineage>
        <taxon>Bacteria</taxon>
        <taxon>Bacillati</taxon>
        <taxon>Actinomycetota</taxon>
        <taxon>Actinomycetes</taxon>
        <taxon>Mycobacteriales</taxon>
        <taxon>Corynebacteriaceae</taxon>
        <taxon>Corynebacterium</taxon>
    </lineage>
</organism>
<feature type="binding site" evidence="8">
    <location>
        <position position="232"/>
    </location>
    <ligand>
        <name>Mg(2+)</name>
        <dbReference type="ChEBI" id="CHEBI:18420"/>
    </ligand>
</feature>
<keyword evidence="6 8" id="KW-0067">ATP-binding</keyword>
<dbReference type="EMBL" id="CP010827">
    <property type="protein sequence ID" value="AJI79198.1"/>
    <property type="molecule type" value="Genomic_DNA"/>
</dbReference>